<organism evidence="1 2">
    <name type="scientific">Bacillus licheniformis</name>
    <dbReference type="NCBI Taxonomy" id="1402"/>
    <lineage>
        <taxon>Bacteria</taxon>
        <taxon>Bacillati</taxon>
        <taxon>Bacillota</taxon>
        <taxon>Bacilli</taxon>
        <taxon>Bacillales</taxon>
        <taxon>Bacillaceae</taxon>
        <taxon>Bacillus</taxon>
    </lineage>
</organism>
<dbReference type="Proteomes" id="UP000435910">
    <property type="component" value="Unassembled WGS sequence"/>
</dbReference>
<name>A0A8B5YGN4_BACLI</name>
<evidence type="ECO:0000313" key="2">
    <source>
        <dbReference type="Proteomes" id="UP000435910"/>
    </source>
</evidence>
<reference evidence="1 2" key="1">
    <citation type="submission" date="2019-06" db="EMBL/GenBank/DDBJ databases">
        <title>Genome sequence analysis of &gt;100 Bacillus licheniformis strains suggests intrinsic resistance to this species.</title>
        <authorList>
            <person name="Wels M."/>
            <person name="Siezen R.J."/>
            <person name="Johansen E."/>
            <person name="Stuer-Lauridsen B."/>
            <person name="Bjerre K."/>
            <person name="Nielsen B.K.K."/>
        </authorList>
    </citation>
    <scope>NUCLEOTIDE SEQUENCE [LARGE SCALE GENOMIC DNA]</scope>
    <source>
        <strain evidence="1 2">BAC-16736</strain>
    </source>
</reference>
<dbReference type="AlphaFoldDB" id="A0A8B5YGN4"/>
<comment type="caution">
    <text evidence="1">The sequence shown here is derived from an EMBL/GenBank/DDBJ whole genome shotgun (WGS) entry which is preliminary data.</text>
</comment>
<dbReference type="EMBL" id="NILC01000011">
    <property type="protein sequence ID" value="TWL31013.1"/>
    <property type="molecule type" value="Genomic_DNA"/>
</dbReference>
<evidence type="ECO:0000313" key="1">
    <source>
        <dbReference type="EMBL" id="TWL31013.1"/>
    </source>
</evidence>
<sequence>MTDKELKLFFKMTVFLYSIKIRKDSILAPPKSQKTGFLAGFF</sequence>
<gene>
    <name evidence="1" type="ORF">CHCC16736_4635</name>
</gene>
<protein>
    <submittedName>
        <fullName evidence="1">Uncharacterized protein</fullName>
    </submittedName>
</protein>
<proteinExistence type="predicted"/>
<accession>A0A8B5YGN4</accession>